<evidence type="ECO:0000313" key="2">
    <source>
        <dbReference type="Proteomes" id="UP000178803"/>
    </source>
</evidence>
<protein>
    <submittedName>
        <fullName evidence="1">Uncharacterized protein</fullName>
    </submittedName>
</protein>
<evidence type="ECO:0000313" key="1">
    <source>
        <dbReference type="EMBL" id="OGM88319.1"/>
    </source>
</evidence>
<accession>A0A1F8DJZ4</accession>
<sequence length="92" mass="10575">MPFTSKLPQYQKAPLFKTGMNGSLFGAFDTGFRTQKQRSPGFQAGESSLLCLFGAKSILEFFERFSQTLSHFGEFFPTEEDKYNYGDDYYFC</sequence>
<comment type="caution">
    <text evidence="1">The sequence shown here is derived from an EMBL/GenBank/DDBJ whole genome shotgun (WGS) entry which is preliminary data.</text>
</comment>
<name>A0A1F8DJZ4_9BACT</name>
<reference evidence="1 2" key="1">
    <citation type="journal article" date="2016" name="Nat. Commun.">
        <title>Thousands of microbial genomes shed light on interconnected biogeochemical processes in an aquifer system.</title>
        <authorList>
            <person name="Anantharaman K."/>
            <person name="Brown C.T."/>
            <person name="Hug L.A."/>
            <person name="Sharon I."/>
            <person name="Castelle C.J."/>
            <person name="Probst A.J."/>
            <person name="Thomas B.C."/>
            <person name="Singh A."/>
            <person name="Wilkins M.J."/>
            <person name="Karaoz U."/>
            <person name="Brodie E.L."/>
            <person name="Williams K.H."/>
            <person name="Hubbard S.S."/>
            <person name="Banfield J.F."/>
        </authorList>
    </citation>
    <scope>NUCLEOTIDE SEQUENCE [LARGE SCALE GENOMIC DNA]</scope>
</reference>
<gene>
    <name evidence="1" type="ORF">A2614_00395</name>
</gene>
<dbReference type="AlphaFoldDB" id="A0A1F8DJZ4"/>
<dbReference type="Proteomes" id="UP000178803">
    <property type="component" value="Unassembled WGS sequence"/>
</dbReference>
<dbReference type="EMBL" id="MGIJ01000008">
    <property type="protein sequence ID" value="OGM88319.1"/>
    <property type="molecule type" value="Genomic_DNA"/>
</dbReference>
<proteinExistence type="predicted"/>
<organism evidence="1 2">
    <name type="scientific">Candidatus Woesebacteria bacterium RIFOXYD1_FULL_40_21</name>
    <dbReference type="NCBI Taxonomy" id="1802549"/>
    <lineage>
        <taxon>Bacteria</taxon>
        <taxon>Candidatus Woeseibacteriota</taxon>
    </lineage>
</organism>